<feature type="region of interest" description="Disordered" evidence="1">
    <location>
        <begin position="201"/>
        <end position="445"/>
    </location>
</feature>
<feature type="region of interest" description="Disordered" evidence="1">
    <location>
        <begin position="1180"/>
        <end position="1538"/>
    </location>
</feature>
<sequence>MTENPQIQNFSTSDRILRESTKNSKELKDKVNKKQVRNRSLSRDPLLKAVQNHLVNKSNDDLVLTTPTRNAYLGYGNSSSSSDPLLNAVQNGVDNKRKDVRSRDRSNDSHDKTQNRNKCVIENKKANGATRVEVSKGKPVLVTKKAKAKIREIGIAAIADFTPKGSKSRVKAVAELLQEDTDDNSDCKSVDDNTFNVITTENSESHDISELTNDDPSCSGFDDPKPLNAEKEDLGDNSRPDSAASITDNSYDLSALDDEINGYDEDDEDDDITDDSEESLSEEDSSESEDEDEYDDDDVNDEEDEAEQDDEDDAELSDCQAEVDDNNLINYKNMKKTENERLVKRTVRRTDTKSLDNHPKHEPKAPMSSPKKTTKSKTPPIPSSKLPMPTCLRSSSESVKSGQSTQSMMSSIKSSGQSTQSMMSLTSSKSMQSLQSVSYREPPSPTIVRQRLRSFGSRDIRDRKCRSAEFTIEIYESKRKPQDFQAISSLDIFAESLRTWNQSSNISAKWNQSSNNCAKVDVKTLRTNGNGNFQTPKELNQMTIHEYKSPASDNMTSPDSSMTQSITLDVSQAIREESEDSDMISPIKNFQWDETEPNKKNHIAPRPVKTDLIPNGTSDTNNVRTPTGPLEPPTSNNATEEAKKPTPMAFTVDLGGSPGVSPGDNSGGEAAKKLDIGASISKWAPKHRRNLSLTKVEENKVLETFFDENGNSRPKRRNTVSRLDKVEEGVGKPPVGRPRSGTVGSSGGLLSGVRRIGGYHSEGYFSSDQDDDQANKRTQHTELKSPRSPKTPELRSPLTPQRVARTISQDSAKGPSLRKHSSKSECEAYSPNTKKSSILELTAKSKGEPDQKSDKMSVEVQNMTTSIQSISSCQTYDVNKEDLEFNKEVVADDVSETGTYTIEKDSSSPEVEQARNNIDQVFGVSATESEADVNRQRPVSTATEDNWELNVENDKYKCSTSLSRSSPNWIQQWAAQVAEHTKAPEALPKDGLVSPRGSKAPLTSLSSSQESSDSRPRRKLPTPPAYTPSSPHASVALTSSRTSDISDHETSNKSMRDPYDKPRSPLNQNRSSPLAPSRLPISQSRSPHGQKSLEYLRDSECFLRDTQQLMTSLQARVNKGKNPGNRGLSFESHDSGGDSDIDTSTSYANTDQDSRLSKALKNKIKSNTIDSLTRQIAVVTSPKRTEVKSGHHLRRERSSMSEVGYEAFAARHEDQTLPSDSSSETSDHAKDCRKNSDNNPPLKFNRAFSLRRARLDEPPPQKNEKKKIARPSSAGTNSRRTPLNTNKSSQGEYGTRGSSSQATTPKSNSSDFNRGDGGRFSLRLPRSASTTAVAKSPSRTSVKKELQHGVRKNIGLKSNSTMSSKEADFQNWKRRKSYDPMKAAAEGRKKQLEMKEQQPSQERTPSPEPLSLLRSQSFHGPEGMAVNNRWPRRPNNLYGSEEEGPYSLEEEQQQHVPQLSPIRRSPTSPHHLSSPSHSLSPHRQAQINAARRRGSYTLSDEGETNGATLSRKTSLDESGSEGKRSPMGSTRGVRSKAKSEALDNLVISTIHSLSVKVRTTSETLLQRLKSQYDEDGDRAALLEEVLAHLSESDQNLSSTQTHSTSRELAGILRNLKKIESALQVIDQVILSEDEEEQDDDDDLEDGTHNNHWGDDY</sequence>
<feature type="compositionally biased region" description="Basic and acidic residues" evidence="1">
    <location>
        <begin position="1225"/>
        <end position="1236"/>
    </location>
</feature>
<feature type="compositionally biased region" description="Basic and acidic residues" evidence="1">
    <location>
        <begin position="1645"/>
        <end position="1656"/>
    </location>
</feature>
<evidence type="ECO:0000256" key="1">
    <source>
        <dbReference type="SAM" id="MobiDB-lite"/>
    </source>
</evidence>
<feature type="compositionally biased region" description="Polar residues" evidence="1">
    <location>
        <begin position="392"/>
        <end position="402"/>
    </location>
</feature>
<feature type="compositionally biased region" description="Basic and acidic residues" evidence="1">
    <location>
        <begin position="1044"/>
        <end position="1063"/>
    </location>
</feature>
<organism evidence="2 3">
    <name type="scientific">Meganyctiphanes norvegica</name>
    <name type="common">Northern krill</name>
    <name type="synonym">Thysanopoda norvegica</name>
    <dbReference type="NCBI Taxonomy" id="48144"/>
    <lineage>
        <taxon>Eukaryota</taxon>
        <taxon>Metazoa</taxon>
        <taxon>Ecdysozoa</taxon>
        <taxon>Arthropoda</taxon>
        <taxon>Crustacea</taxon>
        <taxon>Multicrustacea</taxon>
        <taxon>Malacostraca</taxon>
        <taxon>Eumalacostraca</taxon>
        <taxon>Eucarida</taxon>
        <taxon>Euphausiacea</taxon>
        <taxon>Euphausiidae</taxon>
        <taxon>Meganyctiphanes</taxon>
    </lineage>
</organism>
<feature type="compositionally biased region" description="Basic and acidic residues" evidence="1">
    <location>
        <begin position="1253"/>
        <end position="1263"/>
    </location>
</feature>
<feature type="region of interest" description="Disordered" evidence="1">
    <location>
        <begin position="575"/>
        <end position="672"/>
    </location>
</feature>
<comment type="caution">
    <text evidence="2">The sequence shown here is derived from an EMBL/GenBank/DDBJ whole genome shotgun (WGS) entry which is preliminary data.</text>
</comment>
<feature type="compositionally biased region" description="Polar residues" evidence="1">
    <location>
        <begin position="1"/>
        <end position="14"/>
    </location>
</feature>
<feature type="region of interest" description="Disordered" evidence="1">
    <location>
        <begin position="75"/>
        <end position="117"/>
    </location>
</feature>
<evidence type="ECO:0000313" key="2">
    <source>
        <dbReference type="EMBL" id="CAL4063115.1"/>
    </source>
</evidence>
<evidence type="ECO:0000313" key="3">
    <source>
        <dbReference type="Proteomes" id="UP001497623"/>
    </source>
</evidence>
<feature type="compositionally biased region" description="Basic and acidic residues" evidence="1">
    <location>
        <begin position="1385"/>
        <end position="1396"/>
    </location>
</feature>
<dbReference type="EMBL" id="CAXKWB010001013">
    <property type="protein sequence ID" value="CAL4063115.1"/>
    <property type="molecule type" value="Genomic_DNA"/>
</dbReference>
<feature type="compositionally biased region" description="Low complexity" evidence="1">
    <location>
        <begin position="1465"/>
        <end position="1482"/>
    </location>
</feature>
<feature type="compositionally biased region" description="Polar residues" evidence="1">
    <location>
        <begin position="615"/>
        <end position="625"/>
    </location>
</feature>
<feature type="compositionally biased region" description="Acidic residues" evidence="1">
    <location>
        <begin position="1631"/>
        <end position="1644"/>
    </location>
</feature>
<feature type="compositionally biased region" description="Basic and acidic residues" evidence="1">
    <location>
        <begin position="335"/>
        <end position="364"/>
    </location>
</feature>
<feature type="compositionally biased region" description="Basic and acidic residues" evidence="1">
    <location>
        <begin position="15"/>
        <end position="32"/>
    </location>
</feature>
<feature type="region of interest" description="Disordered" evidence="1">
    <location>
        <begin position="1630"/>
        <end position="1656"/>
    </location>
</feature>
<reference evidence="2 3" key="1">
    <citation type="submission" date="2024-05" db="EMBL/GenBank/DDBJ databases">
        <authorList>
            <person name="Wallberg A."/>
        </authorList>
    </citation>
    <scope>NUCLEOTIDE SEQUENCE [LARGE SCALE GENOMIC DNA]</scope>
</reference>
<feature type="region of interest" description="Disordered" evidence="1">
    <location>
        <begin position="704"/>
        <end position="858"/>
    </location>
</feature>
<protein>
    <submittedName>
        <fullName evidence="2">Uncharacterized protein</fullName>
    </submittedName>
</protein>
<accession>A0AAV2PPI9</accession>
<feature type="compositionally biased region" description="Low complexity" evidence="1">
    <location>
        <begin position="403"/>
        <end position="438"/>
    </location>
</feature>
<feature type="compositionally biased region" description="Polar residues" evidence="1">
    <location>
        <begin position="1273"/>
        <end position="1312"/>
    </location>
</feature>
<feature type="region of interest" description="Disordered" evidence="1">
    <location>
        <begin position="926"/>
        <end position="946"/>
    </location>
</feature>
<keyword evidence="3" id="KW-1185">Reference proteome</keyword>
<feature type="compositionally biased region" description="Basic and acidic residues" evidence="1">
    <location>
        <begin position="843"/>
        <end position="857"/>
    </location>
</feature>
<feature type="compositionally biased region" description="Polar residues" evidence="1">
    <location>
        <begin position="1065"/>
        <end position="1089"/>
    </location>
</feature>
<feature type="compositionally biased region" description="Acidic residues" evidence="1">
    <location>
        <begin position="255"/>
        <end position="325"/>
    </location>
</feature>
<dbReference type="Proteomes" id="UP001497623">
    <property type="component" value="Unassembled WGS sequence"/>
</dbReference>
<feature type="compositionally biased region" description="Basic and acidic residues" evidence="1">
    <location>
        <begin position="773"/>
        <end position="793"/>
    </location>
</feature>
<feature type="region of interest" description="Disordered" evidence="1">
    <location>
        <begin position="977"/>
        <end position="1093"/>
    </location>
</feature>
<feature type="compositionally biased region" description="Polar residues" evidence="1">
    <location>
        <begin position="76"/>
        <end position="93"/>
    </location>
</feature>
<feature type="compositionally biased region" description="Polar residues" evidence="1">
    <location>
        <begin position="1327"/>
        <end position="1340"/>
    </location>
</feature>
<feature type="region of interest" description="Disordered" evidence="1">
    <location>
        <begin position="1"/>
        <end position="44"/>
    </location>
</feature>
<feature type="compositionally biased region" description="Basic and acidic residues" evidence="1">
    <location>
        <begin position="94"/>
        <end position="117"/>
    </location>
</feature>
<gene>
    <name evidence="2" type="ORF">MNOR_LOCUS3081</name>
</gene>
<name>A0AAV2PPI9_MEGNR</name>
<proteinExistence type="predicted"/>
<feature type="compositionally biased region" description="Basic and acidic residues" evidence="1">
    <location>
        <begin position="222"/>
        <end position="239"/>
    </location>
</feature>
<feature type="compositionally biased region" description="Acidic residues" evidence="1">
    <location>
        <begin position="1440"/>
        <end position="1451"/>
    </location>
</feature>
<feature type="region of interest" description="Disordered" evidence="1">
    <location>
        <begin position="1113"/>
        <end position="1153"/>
    </location>
</feature>
<feature type="compositionally biased region" description="Polar residues" evidence="1">
    <location>
        <begin position="1027"/>
        <end position="1043"/>
    </location>
</feature>